<gene>
    <name evidence="7" type="ORF">HDU87_002019</name>
</gene>
<feature type="domain" description="RanBP2-type" evidence="6">
    <location>
        <begin position="26"/>
        <end position="57"/>
    </location>
</feature>
<feature type="compositionally biased region" description="Gly residues" evidence="5">
    <location>
        <begin position="192"/>
        <end position="201"/>
    </location>
</feature>
<dbReference type="EMBL" id="JADGJQ010000016">
    <property type="protein sequence ID" value="KAJ3180510.1"/>
    <property type="molecule type" value="Genomic_DNA"/>
</dbReference>
<sequence>MAGGGAPPQQSYGQGGGGGGGYPATRPGDWVCPKPGCSFANFASRHECMRCGTPSPLAQDSHGGGGGSGGMGGGYGGGYGGGQQHSYRPAAEMRPGDWNCAHCSFHNFQSRGECFKCHAPRSDGQVPGPNTMGTYGGSRMAPSLKPGDWMCHSCNSHNFRSRVECFRCRAMMPMGGEQGGGHSMGQPPAPGVSGGDHGQGSYGQSLYSQENAFGIGGGTYPPGTEHYNPEWRG</sequence>
<keyword evidence="1" id="KW-0479">Metal-binding</keyword>
<organism evidence="7 8">
    <name type="scientific">Geranomyces variabilis</name>
    <dbReference type="NCBI Taxonomy" id="109894"/>
    <lineage>
        <taxon>Eukaryota</taxon>
        <taxon>Fungi</taxon>
        <taxon>Fungi incertae sedis</taxon>
        <taxon>Chytridiomycota</taxon>
        <taxon>Chytridiomycota incertae sedis</taxon>
        <taxon>Chytridiomycetes</taxon>
        <taxon>Spizellomycetales</taxon>
        <taxon>Powellomycetaceae</taxon>
        <taxon>Geranomyces</taxon>
    </lineage>
</organism>
<accession>A0AAD5TNQ0</accession>
<feature type="domain" description="RanBP2-type" evidence="6">
    <location>
        <begin position="94"/>
        <end position="123"/>
    </location>
</feature>
<dbReference type="PROSITE" id="PS01358">
    <property type="entry name" value="ZF_RANBP2_1"/>
    <property type="match status" value="3"/>
</dbReference>
<feature type="region of interest" description="Disordered" evidence="5">
    <location>
        <begin position="177"/>
        <end position="204"/>
    </location>
</feature>
<feature type="domain" description="RanBP2-type" evidence="6">
    <location>
        <begin position="145"/>
        <end position="174"/>
    </location>
</feature>
<dbReference type="PROSITE" id="PS50199">
    <property type="entry name" value="ZF_RANBP2_2"/>
    <property type="match status" value="3"/>
</dbReference>
<keyword evidence="8" id="KW-1185">Reference proteome</keyword>
<dbReference type="GO" id="GO:0008270">
    <property type="term" value="F:zinc ion binding"/>
    <property type="evidence" value="ECO:0007669"/>
    <property type="project" value="UniProtKB-KW"/>
</dbReference>
<evidence type="ECO:0000256" key="2">
    <source>
        <dbReference type="ARBA" id="ARBA00022771"/>
    </source>
</evidence>
<evidence type="ECO:0000256" key="5">
    <source>
        <dbReference type="SAM" id="MobiDB-lite"/>
    </source>
</evidence>
<proteinExistence type="predicted"/>
<dbReference type="Pfam" id="PF00641">
    <property type="entry name" value="Zn_ribbon_RanBP"/>
    <property type="match status" value="3"/>
</dbReference>
<evidence type="ECO:0000256" key="3">
    <source>
        <dbReference type="ARBA" id="ARBA00022833"/>
    </source>
</evidence>
<comment type="caution">
    <text evidence="7">The sequence shown here is derived from an EMBL/GenBank/DDBJ whole genome shotgun (WGS) entry which is preliminary data.</text>
</comment>
<dbReference type="Proteomes" id="UP001212152">
    <property type="component" value="Unassembled WGS sequence"/>
</dbReference>
<reference evidence="7" key="1">
    <citation type="submission" date="2020-05" db="EMBL/GenBank/DDBJ databases">
        <title>Phylogenomic resolution of chytrid fungi.</title>
        <authorList>
            <person name="Stajich J.E."/>
            <person name="Amses K."/>
            <person name="Simmons R."/>
            <person name="Seto K."/>
            <person name="Myers J."/>
            <person name="Bonds A."/>
            <person name="Quandt C.A."/>
            <person name="Barry K."/>
            <person name="Liu P."/>
            <person name="Grigoriev I."/>
            <person name="Longcore J.E."/>
            <person name="James T.Y."/>
        </authorList>
    </citation>
    <scope>NUCLEOTIDE SEQUENCE</scope>
    <source>
        <strain evidence="7">JEL0379</strain>
    </source>
</reference>
<dbReference type="PANTHER" id="PTHR23111:SF40">
    <property type="entry name" value="RNA-BINDING PROTEIN INVOLVED IN HETEROCHROMATIN ASSEMBLY-RELATED"/>
    <property type="match status" value="1"/>
</dbReference>
<dbReference type="InterPro" id="IPR036443">
    <property type="entry name" value="Znf_RanBP2_sf"/>
</dbReference>
<protein>
    <recommendedName>
        <fullName evidence="6">RanBP2-type domain-containing protein</fullName>
    </recommendedName>
</protein>
<feature type="region of interest" description="Disordered" evidence="5">
    <location>
        <begin position="1"/>
        <end position="21"/>
    </location>
</feature>
<dbReference type="SUPFAM" id="SSF90209">
    <property type="entry name" value="Ran binding protein zinc finger-like"/>
    <property type="match status" value="3"/>
</dbReference>
<evidence type="ECO:0000256" key="4">
    <source>
        <dbReference type="PROSITE-ProRule" id="PRU00322"/>
    </source>
</evidence>
<dbReference type="InterPro" id="IPR001876">
    <property type="entry name" value="Znf_RanBP2"/>
</dbReference>
<dbReference type="GO" id="GO:0003729">
    <property type="term" value="F:mRNA binding"/>
    <property type="evidence" value="ECO:0007669"/>
    <property type="project" value="TreeGrafter"/>
</dbReference>
<dbReference type="Gene3D" id="4.10.1060.10">
    <property type="entry name" value="Zinc finger, RanBP2-type"/>
    <property type="match status" value="3"/>
</dbReference>
<name>A0AAD5TNQ0_9FUNG</name>
<evidence type="ECO:0000313" key="8">
    <source>
        <dbReference type="Proteomes" id="UP001212152"/>
    </source>
</evidence>
<dbReference type="PANTHER" id="PTHR23111">
    <property type="entry name" value="ZINC FINGER PROTEIN"/>
    <property type="match status" value="1"/>
</dbReference>
<dbReference type="AlphaFoldDB" id="A0AAD5TNQ0"/>
<dbReference type="SMART" id="SM00547">
    <property type="entry name" value="ZnF_RBZ"/>
    <property type="match status" value="3"/>
</dbReference>
<evidence type="ECO:0000256" key="1">
    <source>
        <dbReference type="ARBA" id="ARBA00022723"/>
    </source>
</evidence>
<keyword evidence="3" id="KW-0862">Zinc</keyword>
<keyword evidence="2 4" id="KW-0863">Zinc-finger</keyword>
<evidence type="ECO:0000313" key="7">
    <source>
        <dbReference type="EMBL" id="KAJ3180510.1"/>
    </source>
</evidence>
<evidence type="ECO:0000259" key="6">
    <source>
        <dbReference type="PROSITE" id="PS50199"/>
    </source>
</evidence>